<reference evidence="2 3" key="1">
    <citation type="submission" date="2020-09" db="EMBL/GenBank/DDBJ databases">
        <authorList>
            <person name="Yoon J.-W."/>
        </authorList>
    </citation>
    <scope>NUCLEOTIDE SEQUENCE [LARGE SCALE GENOMIC DNA]</scope>
    <source>
        <strain evidence="2 3">KMU-140</strain>
    </source>
</reference>
<organism evidence="2 3">
    <name type="scientific">Erythrobacter rubeus</name>
    <dbReference type="NCBI Taxonomy" id="2760803"/>
    <lineage>
        <taxon>Bacteria</taxon>
        <taxon>Pseudomonadati</taxon>
        <taxon>Pseudomonadota</taxon>
        <taxon>Alphaproteobacteria</taxon>
        <taxon>Sphingomonadales</taxon>
        <taxon>Erythrobacteraceae</taxon>
        <taxon>Erythrobacter/Porphyrobacter group</taxon>
        <taxon>Erythrobacter</taxon>
    </lineage>
</organism>
<dbReference type="EMBL" id="JACXLC010000001">
    <property type="protein sequence ID" value="MBD2842454.1"/>
    <property type="molecule type" value="Genomic_DNA"/>
</dbReference>
<evidence type="ECO:0000259" key="1">
    <source>
        <dbReference type="Pfam" id="PF13847"/>
    </source>
</evidence>
<keyword evidence="2" id="KW-0489">Methyltransferase</keyword>
<dbReference type="CDD" id="cd02440">
    <property type="entry name" value="AdoMet_MTases"/>
    <property type="match status" value="1"/>
</dbReference>
<gene>
    <name evidence="2" type="ORF">IB285_09320</name>
</gene>
<name>A0ABR8KP77_9SPHN</name>
<dbReference type="RefSeq" id="WP_190787912.1">
    <property type="nucleotide sequence ID" value="NZ_JACXLC010000001.1"/>
</dbReference>
<keyword evidence="3" id="KW-1185">Reference proteome</keyword>
<dbReference type="PANTHER" id="PTHR43464">
    <property type="entry name" value="METHYLTRANSFERASE"/>
    <property type="match status" value="1"/>
</dbReference>
<evidence type="ECO:0000313" key="3">
    <source>
        <dbReference type="Proteomes" id="UP000635384"/>
    </source>
</evidence>
<dbReference type="Proteomes" id="UP000635384">
    <property type="component" value="Unassembled WGS sequence"/>
</dbReference>
<feature type="domain" description="Methyltransferase" evidence="1">
    <location>
        <begin position="52"/>
        <end position="143"/>
    </location>
</feature>
<protein>
    <submittedName>
        <fullName evidence="2">Class I SAM-dependent methyltransferase</fullName>
    </submittedName>
</protein>
<dbReference type="PANTHER" id="PTHR43464:SF23">
    <property type="entry name" value="JUVENILE HORMONE ACID O-METHYLTRANSFERASE"/>
    <property type="match status" value="1"/>
</dbReference>
<comment type="caution">
    <text evidence="2">The sequence shown here is derived from an EMBL/GenBank/DDBJ whole genome shotgun (WGS) entry which is preliminary data.</text>
</comment>
<dbReference type="InterPro" id="IPR029063">
    <property type="entry name" value="SAM-dependent_MTases_sf"/>
</dbReference>
<dbReference type="InterPro" id="IPR025714">
    <property type="entry name" value="Methyltranfer_dom"/>
</dbReference>
<accession>A0ABR8KP77</accession>
<dbReference type="GO" id="GO:0032259">
    <property type="term" value="P:methylation"/>
    <property type="evidence" value="ECO:0007669"/>
    <property type="project" value="UniProtKB-KW"/>
</dbReference>
<evidence type="ECO:0000313" key="2">
    <source>
        <dbReference type="EMBL" id="MBD2842454.1"/>
    </source>
</evidence>
<sequence length="224" mass="25604">MSNHFKNDIDALAKHYGELVKRHGDAAESAQYADRETQERRMQVLCEIGVTKDSKVLDFGCGTGQMLNLLQRTMEFEGEYVGYDISPEAIEFARSAHPGGRFEVRDVLENPSDETFDYVLVSGVFNNAMSDNRAFFQEVSRRLMAQAGKGYAFNMLSRFVDYFDEGLYYEDPLQAFRFCKEELSPLVTLRHDYAVRPGSIPFEFTIYVNQSDIDPRALNTPKPD</sequence>
<dbReference type="Pfam" id="PF13847">
    <property type="entry name" value="Methyltransf_31"/>
    <property type="match status" value="1"/>
</dbReference>
<dbReference type="GO" id="GO:0008168">
    <property type="term" value="F:methyltransferase activity"/>
    <property type="evidence" value="ECO:0007669"/>
    <property type="project" value="UniProtKB-KW"/>
</dbReference>
<dbReference type="Gene3D" id="3.40.50.150">
    <property type="entry name" value="Vaccinia Virus protein VP39"/>
    <property type="match status" value="1"/>
</dbReference>
<dbReference type="SUPFAM" id="SSF53335">
    <property type="entry name" value="S-adenosyl-L-methionine-dependent methyltransferases"/>
    <property type="match status" value="1"/>
</dbReference>
<keyword evidence="2" id="KW-0808">Transferase</keyword>
<proteinExistence type="predicted"/>